<evidence type="ECO:0000256" key="1">
    <source>
        <dbReference type="SAM" id="Coils"/>
    </source>
</evidence>
<dbReference type="Proteomes" id="UP000887577">
    <property type="component" value="Unplaced"/>
</dbReference>
<evidence type="ECO:0000313" key="4">
    <source>
        <dbReference type="WBParaSite" id="PSU_v2.g1625.t1"/>
    </source>
</evidence>
<proteinExistence type="predicted"/>
<evidence type="ECO:0000313" key="3">
    <source>
        <dbReference type="Proteomes" id="UP000887577"/>
    </source>
</evidence>
<organism evidence="3 4">
    <name type="scientific">Panagrolaimus superbus</name>
    <dbReference type="NCBI Taxonomy" id="310955"/>
    <lineage>
        <taxon>Eukaryota</taxon>
        <taxon>Metazoa</taxon>
        <taxon>Ecdysozoa</taxon>
        <taxon>Nematoda</taxon>
        <taxon>Chromadorea</taxon>
        <taxon>Rhabditida</taxon>
        <taxon>Tylenchina</taxon>
        <taxon>Panagrolaimomorpha</taxon>
        <taxon>Panagrolaimoidea</taxon>
        <taxon>Panagrolaimidae</taxon>
        <taxon>Panagrolaimus</taxon>
    </lineage>
</organism>
<keyword evidence="2" id="KW-0472">Membrane</keyword>
<keyword evidence="3" id="KW-1185">Reference proteome</keyword>
<keyword evidence="2" id="KW-1133">Transmembrane helix</keyword>
<sequence>MVAIKKLNDEYSEEKQSLQHNLVKTKNELIQIEIEKKNEIESLNNTISELQMHQDLLKNQLANATLETHNLKNDIDDLTEVVSVHNSVAAIANNNSLKTRDVATSTQQENRQQTSSFIPSCLMFFLFLILFFTMWIYAFGAIVPSWAYIQVHHDHLPPQ</sequence>
<keyword evidence="1" id="KW-0175">Coiled coil</keyword>
<name>A0A914YFX5_9BILA</name>
<evidence type="ECO:0000256" key="2">
    <source>
        <dbReference type="SAM" id="Phobius"/>
    </source>
</evidence>
<reference evidence="4" key="1">
    <citation type="submission" date="2022-11" db="UniProtKB">
        <authorList>
            <consortium name="WormBaseParasite"/>
        </authorList>
    </citation>
    <scope>IDENTIFICATION</scope>
</reference>
<feature type="coiled-coil region" evidence="1">
    <location>
        <begin position="1"/>
        <end position="81"/>
    </location>
</feature>
<protein>
    <submittedName>
        <fullName evidence="4">Uncharacterized protein</fullName>
    </submittedName>
</protein>
<accession>A0A914YFX5</accession>
<dbReference type="AlphaFoldDB" id="A0A914YFX5"/>
<dbReference type="WBParaSite" id="PSU_v2.g1625.t1">
    <property type="protein sequence ID" value="PSU_v2.g1625.t1"/>
    <property type="gene ID" value="PSU_v2.g1625"/>
</dbReference>
<feature type="transmembrane region" description="Helical" evidence="2">
    <location>
        <begin position="121"/>
        <end position="149"/>
    </location>
</feature>
<keyword evidence="2" id="KW-0812">Transmembrane</keyword>